<feature type="domain" description="EF-hand" evidence="1">
    <location>
        <begin position="132"/>
        <end position="167"/>
    </location>
</feature>
<evidence type="ECO:0000313" key="2">
    <source>
        <dbReference type="EMBL" id="CAD8092442.1"/>
    </source>
</evidence>
<dbReference type="PROSITE" id="PS00018">
    <property type="entry name" value="EF_HAND_1"/>
    <property type="match status" value="1"/>
</dbReference>
<name>A0A8S1NK25_PARPR</name>
<dbReference type="EMBL" id="CAJJDM010000093">
    <property type="protein sequence ID" value="CAD8092442.1"/>
    <property type="molecule type" value="Genomic_DNA"/>
</dbReference>
<sequence>MKIVVKYFYTICQQEQRKETIRQMIAEYFDENIEFDKDIFKDYQEFLQFIFPFRPKSLNKLGETKNIKMCNILISELIETQQIMDIMLFEQRKDLSQQDILQIYKEIDSTYDGFIDVIKLKKYLYQQFNYKTSNDDLIYIFRRMDKDEDGFISIAEFIDEFTFENQQISQMSTMAQTRQQSQTSSQTQFIPPYSEDCKEFALFINKLLNITIIDEEELLKQKRQFIKQKKQSFFNLFEAIAHSIYLDKQDLSNLLSYFKISVNNDLVRICKLFNKDNPDQIDFQDFLKFFTF</sequence>
<evidence type="ECO:0000313" key="3">
    <source>
        <dbReference type="Proteomes" id="UP000688137"/>
    </source>
</evidence>
<dbReference type="Proteomes" id="UP000688137">
    <property type="component" value="Unassembled WGS sequence"/>
</dbReference>
<dbReference type="AlphaFoldDB" id="A0A8S1NK25"/>
<comment type="caution">
    <text evidence="2">The sequence shown here is derived from an EMBL/GenBank/DDBJ whole genome shotgun (WGS) entry which is preliminary data.</text>
</comment>
<gene>
    <name evidence="2" type="ORF">PPRIM_AZ9-3.1.T0900189</name>
</gene>
<dbReference type="PROSITE" id="PS50222">
    <property type="entry name" value="EF_HAND_2"/>
    <property type="match status" value="1"/>
</dbReference>
<dbReference type="InterPro" id="IPR002048">
    <property type="entry name" value="EF_hand_dom"/>
</dbReference>
<evidence type="ECO:0000259" key="1">
    <source>
        <dbReference type="PROSITE" id="PS50222"/>
    </source>
</evidence>
<dbReference type="InterPro" id="IPR018247">
    <property type="entry name" value="EF_Hand_1_Ca_BS"/>
</dbReference>
<reference evidence="2" key="1">
    <citation type="submission" date="2021-01" db="EMBL/GenBank/DDBJ databases">
        <authorList>
            <consortium name="Genoscope - CEA"/>
            <person name="William W."/>
        </authorList>
    </citation>
    <scope>NUCLEOTIDE SEQUENCE</scope>
</reference>
<dbReference type="GO" id="GO:0005509">
    <property type="term" value="F:calcium ion binding"/>
    <property type="evidence" value="ECO:0007669"/>
    <property type="project" value="InterPro"/>
</dbReference>
<protein>
    <recommendedName>
        <fullName evidence="1">EF-hand domain-containing protein</fullName>
    </recommendedName>
</protein>
<dbReference type="OMA" id="NTKMCNI"/>
<organism evidence="2 3">
    <name type="scientific">Paramecium primaurelia</name>
    <dbReference type="NCBI Taxonomy" id="5886"/>
    <lineage>
        <taxon>Eukaryota</taxon>
        <taxon>Sar</taxon>
        <taxon>Alveolata</taxon>
        <taxon>Ciliophora</taxon>
        <taxon>Intramacronucleata</taxon>
        <taxon>Oligohymenophorea</taxon>
        <taxon>Peniculida</taxon>
        <taxon>Parameciidae</taxon>
        <taxon>Paramecium</taxon>
    </lineage>
</organism>
<keyword evidence="3" id="KW-1185">Reference proteome</keyword>
<proteinExistence type="predicted"/>
<accession>A0A8S1NK25</accession>